<name>A0A1Y1HPU7_KLENI</name>
<dbReference type="GO" id="GO:0006457">
    <property type="term" value="P:protein folding"/>
    <property type="evidence" value="ECO:0000318"/>
    <property type="project" value="GO_Central"/>
</dbReference>
<dbReference type="GO" id="GO:0009408">
    <property type="term" value="P:response to heat"/>
    <property type="evidence" value="ECO:0000318"/>
    <property type="project" value="GO_Central"/>
</dbReference>
<evidence type="ECO:0000256" key="1">
    <source>
        <dbReference type="ARBA" id="ARBA00023016"/>
    </source>
</evidence>
<evidence type="ECO:0000313" key="6">
    <source>
        <dbReference type="Proteomes" id="UP000054558"/>
    </source>
</evidence>
<keyword evidence="1" id="KW-0346">Stress response</keyword>
<dbReference type="Proteomes" id="UP000054558">
    <property type="component" value="Unassembled WGS sequence"/>
</dbReference>
<evidence type="ECO:0000256" key="3">
    <source>
        <dbReference type="RuleBase" id="RU003616"/>
    </source>
</evidence>
<dbReference type="Pfam" id="PF00011">
    <property type="entry name" value="HSP20"/>
    <property type="match status" value="1"/>
</dbReference>
<evidence type="ECO:0000313" key="5">
    <source>
        <dbReference type="EMBL" id="GAQ78636.1"/>
    </source>
</evidence>
<organism evidence="5 6">
    <name type="scientific">Klebsormidium nitens</name>
    <name type="common">Green alga</name>
    <name type="synonym">Ulothrix nitens</name>
    <dbReference type="NCBI Taxonomy" id="105231"/>
    <lineage>
        <taxon>Eukaryota</taxon>
        <taxon>Viridiplantae</taxon>
        <taxon>Streptophyta</taxon>
        <taxon>Klebsormidiophyceae</taxon>
        <taxon>Klebsormidiales</taxon>
        <taxon>Klebsormidiaceae</taxon>
        <taxon>Klebsormidium</taxon>
    </lineage>
</organism>
<evidence type="ECO:0000259" key="4">
    <source>
        <dbReference type="PROSITE" id="PS01031"/>
    </source>
</evidence>
<keyword evidence="6" id="KW-1185">Reference proteome</keyword>
<gene>
    <name evidence="5" type="ORF">KFL_000160390</name>
</gene>
<dbReference type="InterPro" id="IPR031107">
    <property type="entry name" value="Small_HSP"/>
</dbReference>
<accession>A0A1Y1HPU7</accession>
<dbReference type="OMA" id="PLEKFWE"/>
<dbReference type="Gene3D" id="2.60.40.790">
    <property type="match status" value="1"/>
</dbReference>
<protein>
    <submittedName>
        <fullName evidence="5">HSP20 family protein</fullName>
    </submittedName>
</protein>
<dbReference type="InterPro" id="IPR008978">
    <property type="entry name" value="HSP20-like_chaperone"/>
</dbReference>
<sequence>MALSTFTGRDPFSDPFSDFVGPLGVTDPFFTGWGGRGLGDFFGGGGRGGNSGRDLSDDDRRRLRERAAILKTDVDWVEYPDRHVFFIDLPGVPKDNIKVQLEEGRTLAIRAERDTTPPGQDFTLHRAERGDYFFRRFRLPANVDTSKIEAKFRNGVLEVTVPKKEEAIKHETKDIPVAT</sequence>
<dbReference type="EMBL" id="DF236965">
    <property type="protein sequence ID" value="GAQ78636.1"/>
    <property type="molecule type" value="Genomic_DNA"/>
</dbReference>
<dbReference type="PANTHER" id="PTHR11527">
    <property type="entry name" value="HEAT-SHOCK PROTEIN 20 FAMILY MEMBER"/>
    <property type="match status" value="1"/>
</dbReference>
<dbReference type="OrthoDB" id="1245404at2759"/>
<proteinExistence type="inferred from homology"/>
<feature type="domain" description="SHSP" evidence="4">
    <location>
        <begin position="65"/>
        <end position="178"/>
    </location>
</feature>
<dbReference type="GO" id="GO:0042542">
    <property type="term" value="P:response to hydrogen peroxide"/>
    <property type="evidence" value="ECO:0000318"/>
    <property type="project" value="GO_Central"/>
</dbReference>
<dbReference type="GO" id="GO:0051259">
    <property type="term" value="P:protein complex oligomerization"/>
    <property type="evidence" value="ECO:0000318"/>
    <property type="project" value="GO_Central"/>
</dbReference>
<dbReference type="STRING" id="105231.A0A1Y1HPU7"/>
<dbReference type="PROSITE" id="PS01031">
    <property type="entry name" value="SHSP"/>
    <property type="match status" value="1"/>
</dbReference>
<dbReference type="GO" id="GO:0009651">
    <property type="term" value="P:response to salt stress"/>
    <property type="evidence" value="ECO:0000318"/>
    <property type="project" value="GO_Central"/>
</dbReference>
<reference evidence="5 6" key="1">
    <citation type="journal article" date="2014" name="Nat. Commun.">
        <title>Klebsormidium flaccidum genome reveals primary factors for plant terrestrial adaptation.</title>
        <authorList>
            <person name="Hori K."/>
            <person name="Maruyama F."/>
            <person name="Fujisawa T."/>
            <person name="Togashi T."/>
            <person name="Yamamoto N."/>
            <person name="Seo M."/>
            <person name="Sato S."/>
            <person name="Yamada T."/>
            <person name="Mori H."/>
            <person name="Tajima N."/>
            <person name="Moriyama T."/>
            <person name="Ikeuchi M."/>
            <person name="Watanabe M."/>
            <person name="Wada H."/>
            <person name="Kobayashi K."/>
            <person name="Saito M."/>
            <person name="Masuda T."/>
            <person name="Sasaki-Sekimoto Y."/>
            <person name="Mashiguchi K."/>
            <person name="Awai K."/>
            <person name="Shimojima M."/>
            <person name="Masuda S."/>
            <person name="Iwai M."/>
            <person name="Nobusawa T."/>
            <person name="Narise T."/>
            <person name="Kondo S."/>
            <person name="Saito H."/>
            <person name="Sato R."/>
            <person name="Murakawa M."/>
            <person name="Ihara Y."/>
            <person name="Oshima-Yamada Y."/>
            <person name="Ohtaka K."/>
            <person name="Satoh M."/>
            <person name="Sonobe K."/>
            <person name="Ishii M."/>
            <person name="Ohtani R."/>
            <person name="Kanamori-Sato M."/>
            <person name="Honoki R."/>
            <person name="Miyazaki D."/>
            <person name="Mochizuki H."/>
            <person name="Umetsu J."/>
            <person name="Higashi K."/>
            <person name="Shibata D."/>
            <person name="Kamiya Y."/>
            <person name="Sato N."/>
            <person name="Nakamura Y."/>
            <person name="Tabata S."/>
            <person name="Ida S."/>
            <person name="Kurokawa K."/>
            <person name="Ohta H."/>
        </authorList>
    </citation>
    <scope>NUCLEOTIDE SEQUENCE [LARGE SCALE GENOMIC DNA]</scope>
    <source>
        <strain evidence="5 6">NIES-2285</strain>
    </source>
</reference>
<comment type="similarity">
    <text evidence="2 3">Belongs to the small heat shock protein (HSP20) family.</text>
</comment>
<dbReference type="AlphaFoldDB" id="A0A1Y1HPU7"/>
<dbReference type="GO" id="GO:0051082">
    <property type="term" value="F:unfolded protein binding"/>
    <property type="evidence" value="ECO:0000318"/>
    <property type="project" value="GO_Central"/>
</dbReference>
<evidence type="ECO:0000256" key="2">
    <source>
        <dbReference type="PROSITE-ProRule" id="PRU00285"/>
    </source>
</evidence>
<dbReference type="SUPFAM" id="SSF49764">
    <property type="entry name" value="HSP20-like chaperones"/>
    <property type="match status" value="1"/>
</dbReference>
<dbReference type="InterPro" id="IPR002068">
    <property type="entry name" value="A-crystallin/Hsp20_dom"/>
</dbReference>